<keyword evidence="6 15" id="KW-0812">Transmembrane</keyword>
<gene>
    <name evidence="19" type="primary">cox2</name>
</gene>
<evidence type="ECO:0000256" key="1">
    <source>
        <dbReference type="ARBA" id="ARBA00004141"/>
    </source>
</evidence>
<comment type="catalytic activity">
    <reaction evidence="14">
        <text>4 Fe(II)-[cytochrome c] + O2 + 8 H(+)(in) = 4 Fe(III)-[cytochrome c] + 2 H2O + 4 H(+)(out)</text>
        <dbReference type="Rhea" id="RHEA:11436"/>
        <dbReference type="Rhea" id="RHEA-COMP:10350"/>
        <dbReference type="Rhea" id="RHEA-COMP:14399"/>
        <dbReference type="ChEBI" id="CHEBI:15377"/>
        <dbReference type="ChEBI" id="CHEBI:15378"/>
        <dbReference type="ChEBI" id="CHEBI:15379"/>
        <dbReference type="ChEBI" id="CHEBI:29033"/>
        <dbReference type="ChEBI" id="CHEBI:29034"/>
        <dbReference type="EC" id="7.1.1.9"/>
    </reaction>
    <physiologicalReaction direction="left-to-right" evidence="14">
        <dbReference type="Rhea" id="RHEA:11437"/>
    </physiologicalReaction>
</comment>
<comment type="subcellular location">
    <subcellularLocation>
        <location evidence="1">Membrane</location>
        <topology evidence="1">Multi-pass membrane protein</topology>
    </subcellularLocation>
    <subcellularLocation>
        <location evidence="15">Mitochondrion inner membrane</location>
        <topology evidence="15">Multi-pass membrane protein</topology>
    </subcellularLocation>
</comment>
<evidence type="ECO:0000313" key="19">
    <source>
        <dbReference type="EMBL" id="ADB03050.1"/>
    </source>
</evidence>
<dbReference type="InterPro" id="IPR011759">
    <property type="entry name" value="Cyt_c_oxidase_su2_TM_dom"/>
</dbReference>
<evidence type="ECO:0000256" key="10">
    <source>
        <dbReference type="ARBA" id="ARBA00022982"/>
    </source>
</evidence>
<feature type="transmembrane region" description="Helical" evidence="16">
    <location>
        <begin position="26"/>
        <end position="48"/>
    </location>
</feature>
<dbReference type="Pfam" id="PF00116">
    <property type="entry name" value="COX2"/>
    <property type="match status" value="1"/>
</dbReference>
<dbReference type="InterPro" id="IPR002429">
    <property type="entry name" value="CcO_II-like_C"/>
</dbReference>
<dbReference type="GeneID" id="9829962"/>
<dbReference type="InterPro" id="IPR001505">
    <property type="entry name" value="Copper_CuA"/>
</dbReference>
<proteinExistence type="inferred from homology"/>
<keyword evidence="15 19" id="KW-0496">Mitochondrion</keyword>
<dbReference type="AlphaFoldDB" id="E2DYW1"/>
<evidence type="ECO:0000256" key="16">
    <source>
        <dbReference type="SAM" id="Phobius"/>
    </source>
</evidence>
<evidence type="ECO:0000256" key="14">
    <source>
        <dbReference type="ARBA" id="ARBA00049512"/>
    </source>
</evidence>
<accession>E2DYW1</accession>
<evidence type="ECO:0000256" key="15">
    <source>
        <dbReference type="RuleBase" id="RU000457"/>
    </source>
</evidence>
<keyword evidence="4 15" id="KW-0813">Transport</keyword>
<dbReference type="CTD" id="4513"/>
<evidence type="ECO:0000256" key="12">
    <source>
        <dbReference type="ARBA" id="ARBA00023008"/>
    </source>
</evidence>
<evidence type="ECO:0000256" key="5">
    <source>
        <dbReference type="ARBA" id="ARBA00022660"/>
    </source>
</evidence>
<evidence type="ECO:0000256" key="9">
    <source>
        <dbReference type="ARBA" id="ARBA00022967"/>
    </source>
</evidence>
<protein>
    <recommendedName>
        <fullName evidence="3 15">Cytochrome c oxidase subunit 2</fullName>
    </recommendedName>
</protein>
<evidence type="ECO:0000256" key="2">
    <source>
        <dbReference type="ARBA" id="ARBA00007866"/>
    </source>
</evidence>
<keyword evidence="15" id="KW-0999">Mitochondrion inner membrane</keyword>
<sequence>MMGWNQLGFSDPGTESAGRLFCYHDLVMVVVVFVLVLVGWFMMVMLSAKTLVKGQLDLTIKKHEILEIVWTIGPAVFLCVIGFFSLNNLYYMSGSGAPMFSFSAVGHQWYWEYIYESNSNLKLMSMSVSLKSELDSLYKEWEQYSVNCECDTSISSMDSKFDSLTQSNKELAQLNDYFMNIFSSVDSEKNKLSVELMHAWKLCGAACGGFSEMHALSALKDFLSCGREFILKCEDELIKPLESLLVSGFKEHSSILDSLFLSMVETSVMDSEGELRYDSYIMAEEQLTNLEEVGFGGFRRGDVSIPCFACCGVKNEVLVSTADVMHSWGVAELGIKIDAVPGRVNSGFITPMVPGYYYGFCYELCGSGHSEMPIVVVVLNMEQYLMMLNFLQQMTS</sequence>
<dbReference type="EMBL" id="GU269271">
    <property type="protein sequence ID" value="ADB03050.1"/>
    <property type="molecule type" value="Genomic_DNA"/>
</dbReference>
<dbReference type="GO" id="GO:0004129">
    <property type="term" value="F:cytochrome-c oxidase activity"/>
    <property type="evidence" value="ECO:0007669"/>
    <property type="project" value="UniProtKB-EC"/>
</dbReference>
<feature type="transmembrane region" description="Helical" evidence="16">
    <location>
        <begin position="68"/>
        <end position="91"/>
    </location>
</feature>
<dbReference type="GO" id="GO:0042773">
    <property type="term" value="P:ATP synthesis coupled electron transport"/>
    <property type="evidence" value="ECO:0007669"/>
    <property type="project" value="TreeGrafter"/>
</dbReference>
<dbReference type="GO" id="GO:0005743">
    <property type="term" value="C:mitochondrial inner membrane"/>
    <property type="evidence" value="ECO:0007669"/>
    <property type="project" value="UniProtKB-SubCell"/>
</dbReference>
<keyword evidence="8" id="KW-0460">Magnesium</keyword>
<evidence type="ECO:0000256" key="6">
    <source>
        <dbReference type="ARBA" id="ARBA00022692"/>
    </source>
</evidence>
<comment type="cofactor">
    <cofactor evidence="15">
        <name>Cu cation</name>
        <dbReference type="ChEBI" id="CHEBI:23378"/>
    </cofactor>
    <text evidence="15">Binds a copper A center.</text>
</comment>
<dbReference type="Gene3D" id="2.60.40.420">
    <property type="entry name" value="Cupredoxins - blue copper proteins"/>
    <property type="match status" value="1"/>
</dbReference>
<keyword evidence="10 15" id="KW-0249">Electron transport</keyword>
<comment type="function">
    <text evidence="15">Component of the cytochrome c oxidase, the last enzyme in the mitochondrial electron transport chain which drives oxidative phosphorylation. The respiratory chain contains 3 multisubunit complexes succinate dehydrogenase (complex II, CII), ubiquinol-cytochrome c oxidoreductase (cytochrome b-c1 complex, complex III, CIII) and cytochrome c oxidase (complex IV, CIV), that cooperate to transfer electrons derived from NADH and succinate to molecular oxygen, creating an electrochemical gradient over the inner membrane that drives transmembrane transport and the ATP synthase. Cytochrome c oxidase is the component of the respiratory chain that catalyzes the reduction of oxygen to water. Electrons originating from reduced cytochrome c in the intermembrane space (IMS) are transferred via the dinuclear copper A center (CU(A)) of subunit 2 and heme A of subunit 1 to the active site in subunit 1, a binuclear center (BNC) formed by heme A3 and copper B (CU(B)). The BNC reduces molecular oxygen to 2 water molecules using 4 electrons from cytochrome c in the IMS and 4 protons from the mitochondrial matrix.</text>
</comment>
<dbReference type="PROSITE" id="PS00078">
    <property type="entry name" value="COX2"/>
    <property type="match status" value="1"/>
</dbReference>
<dbReference type="SUPFAM" id="SSF81464">
    <property type="entry name" value="Cytochrome c oxidase subunit II-like, transmembrane region"/>
    <property type="match status" value="1"/>
</dbReference>
<keyword evidence="11 16" id="KW-1133">Transmembrane helix</keyword>
<dbReference type="InterPro" id="IPR036257">
    <property type="entry name" value="Cyt_c_oxidase_su2_TM_sf"/>
</dbReference>
<evidence type="ECO:0000256" key="11">
    <source>
        <dbReference type="ARBA" id="ARBA00022989"/>
    </source>
</evidence>
<keyword evidence="7 15" id="KW-0479">Metal-binding</keyword>
<dbReference type="Pfam" id="PF02790">
    <property type="entry name" value="COX2_TM"/>
    <property type="match status" value="1"/>
</dbReference>
<evidence type="ECO:0000256" key="7">
    <source>
        <dbReference type="ARBA" id="ARBA00022723"/>
    </source>
</evidence>
<feature type="domain" description="Cytochrome oxidase subunit II transmembrane region profile" evidence="18">
    <location>
        <begin position="1"/>
        <end position="96"/>
    </location>
</feature>
<dbReference type="PANTHER" id="PTHR22888:SF9">
    <property type="entry name" value="CYTOCHROME C OXIDASE SUBUNIT 2"/>
    <property type="match status" value="1"/>
</dbReference>
<dbReference type="Gene3D" id="1.10.287.90">
    <property type="match status" value="1"/>
</dbReference>
<evidence type="ECO:0000259" key="17">
    <source>
        <dbReference type="PROSITE" id="PS50857"/>
    </source>
</evidence>
<dbReference type="SUPFAM" id="SSF49503">
    <property type="entry name" value="Cupredoxins"/>
    <property type="match status" value="1"/>
</dbReference>
<organism evidence="19">
    <name type="scientific">Paphia euglypta</name>
    <dbReference type="NCBI Taxonomy" id="345428"/>
    <lineage>
        <taxon>Eukaryota</taxon>
        <taxon>Metazoa</taxon>
        <taxon>Spiralia</taxon>
        <taxon>Lophotrochozoa</taxon>
        <taxon>Mollusca</taxon>
        <taxon>Bivalvia</taxon>
        <taxon>Autobranchia</taxon>
        <taxon>Heteroconchia</taxon>
        <taxon>Euheterodonta</taxon>
        <taxon>Imparidentia</taxon>
        <taxon>Neoheterodontei</taxon>
        <taxon>Venerida</taxon>
        <taxon>Veneroidea</taxon>
        <taxon>Veneridae</taxon>
        <taxon>Paphia</taxon>
    </lineage>
</organism>
<evidence type="ECO:0000256" key="4">
    <source>
        <dbReference type="ARBA" id="ARBA00022448"/>
    </source>
</evidence>
<dbReference type="PROSITE" id="PS50857">
    <property type="entry name" value="COX2_CUA"/>
    <property type="match status" value="1"/>
</dbReference>
<evidence type="ECO:0000256" key="8">
    <source>
        <dbReference type="ARBA" id="ARBA00022842"/>
    </source>
</evidence>
<reference evidence="19" key="1">
    <citation type="journal article" date="2010" name="Genome">
        <title>The mitogenome of Paphia euglypta (Bivalvia: Veneridae) and comparative mitogenomic analyses of three venerids.</title>
        <authorList>
            <person name="Xu X."/>
            <person name="Wu X."/>
            <person name="Yu Z."/>
        </authorList>
    </citation>
    <scope>NUCLEOTIDE SEQUENCE</scope>
    <source>
        <tissue evidence="19">Adductor muscle</tissue>
    </source>
</reference>
<keyword evidence="13 15" id="KW-0472">Membrane</keyword>
<comment type="similarity">
    <text evidence="2 15">Belongs to the cytochrome c oxidase subunit 2 family.</text>
</comment>
<keyword evidence="9" id="KW-1278">Translocase</keyword>
<name>E2DYW1_9BIVA</name>
<dbReference type="GO" id="GO:0005507">
    <property type="term" value="F:copper ion binding"/>
    <property type="evidence" value="ECO:0007669"/>
    <property type="project" value="InterPro"/>
</dbReference>
<dbReference type="PROSITE" id="PS50999">
    <property type="entry name" value="COX2_TM"/>
    <property type="match status" value="1"/>
</dbReference>
<evidence type="ECO:0000259" key="18">
    <source>
        <dbReference type="PROSITE" id="PS50999"/>
    </source>
</evidence>
<dbReference type="PRINTS" id="PR01166">
    <property type="entry name" value="CYCOXIDASEII"/>
</dbReference>
<keyword evidence="5 15" id="KW-0679">Respiratory chain</keyword>
<evidence type="ECO:0000256" key="13">
    <source>
        <dbReference type="ARBA" id="ARBA00023136"/>
    </source>
</evidence>
<dbReference type="InterPro" id="IPR008972">
    <property type="entry name" value="Cupredoxin"/>
</dbReference>
<dbReference type="PANTHER" id="PTHR22888">
    <property type="entry name" value="CYTOCHROME C OXIDASE, SUBUNIT II"/>
    <property type="match status" value="1"/>
</dbReference>
<dbReference type="RefSeq" id="YP_003934252.1">
    <property type="nucleotide sequence ID" value="NC_014579.1"/>
</dbReference>
<dbReference type="InterPro" id="IPR045187">
    <property type="entry name" value="CcO_II"/>
</dbReference>
<geneLocation type="mitochondrion" evidence="19"/>
<evidence type="ECO:0000256" key="3">
    <source>
        <dbReference type="ARBA" id="ARBA00015946"/>
    </source>
</evidence>
<feature type="domain" description="Cytochrome oxidase subunit II copper A binding" evidence="17">
    <location>
        <begin position="97"/>
        <end position="390"/>
    </location>
</feature>
<keyword evidence="12 15" id="KW-0186">Copper</keyword>